<evidence type="ECO:0000256" key="1">
    <source>
        <dbReference type="SAM" id="MobiDB-lite"/>
    </source>
</evidence>
<dbReference type="PANTHER" id="PTHR30108">
    <property type="entry name" value="3-OCTAPRENYL-4-HYDROXYBENZOATE CARBOXY-LYASE-RELATED"/>
    <property type="match status" value="1"/>
</dbReference>
<proteinExistence type="predicted"/>
<evidence type="ECO:0000259" key="4">
    <source>
        <dbReference type="Pfam" id="PF20696"/>
    </source>
</evidence>
<feature type="domain" description="3-octaprenyl-4-hydroxybenzoate carboxy-lyase-like C-terminal" evidence="4">
    <location>
        <begin position="538"/>
        <end position="611"/>
    </location>
</feature>
<keyword evidence="6" id="KW-1185">Reference proteome</keyword>
<evidence type="ECO:0000259" key="2">
    <source>
        <dbReference type="Pfam" id="PF01977"/>
    </source>
</evidence>
<organism evidence="5 6">
    <name type="scientific">Candidatus Magnetaquiglobus chichijimensis</name>
    <dbReference type="NCBI Taxonomy" id="3141448"/>
    <lineage>
        <taxon>Bacteria</taxon>
        <taxon>Pseudomonadati</taxon>
        <taxon>Pseudomonadota</taxon>
        <taxon>Magnetococcia</taxon>
        <taxon>Magnetococcales</taxon>
        <taxon>Candidatus Magnetaquicoccaceae</taxon>
        <taxon>Candidatus Magnetaquiglobus</taxon>
    </lineage>
</organism>
<dbReference type="InterPro" id="IPR049383">
    <property type="entry name" value="UbiD-like_N"/>
</dbReference>
<dbReference type="Pfam" id="PF01977">
    <property type="entry name" value="UbiD"/>
    <property type="match status" value="1"/>
</dbReference>
<dbReference type="Gene3D" id="3.40.1670.10">
    <property type="entry name" value="UbiD C-terminal domain-like"/>
    <property type="match status" value="1"/>
</dbReference>
<dbReference type="Pfam" id="PF20695">
    <property type="entry name" value="UbiD_N"/>
    <property type="match status" value="1"/>
</dbReference>
<feature type="region of interest" description="Disordered" evidence="1">
    <location>
        <begin position="638"/>
        <end position="660"/>
    </location>
</feature>
<name>A0ABQ0CC08_9PROT</name>
<dbReference type="Gene3D" id="1.20.5.570">
    <property type="entry name" value="Single helix bin"/>
    <property type="match status" value="1"/>
</dbReference>
<evidence type="ECO:0000313" key="5">
    <source>
        <dbReference type="EMBL" id="GAB0058412.1"/>
    </source>
</evidence>
<comment type="caution">
    <text evidence="5">The sequence shown here is derived from an EMBL/GenBank/DDBJ whole genome shotgun (WGS) entry which is preliminary data.</text>
</comment>
<dbReference type="Proteomes" id="UP001628193">
    <property type="component" value="Unassembled WGS sequence"/>
</dbReference>
<reference evidence="5 6" key="2">
    <citation type="submission" date="2024-09" db="EMBL/GenBank/DDBJ databases">
        <title>Draft genome sequence of Candidatus Magnetaquicoccaceae bacterium FCR-1.</title>
        <authorList>
            <person name="Shimoshige H."/>
            <person name="Shimamura S."/>
            <person name="Taoka A."/>
            <person name="Kobayashi H."/>
            <person name="Maekawa T."/>
        </authorList>
    </citation>
    <scope>NUCLEOTIDE SEQUENCE [LARGE SCALE GENOMIC DNA]</scope>
    <source>
        <strain evidence="5 6">FCR-1</strain>
    </source>
</reference>
<dbReference type="InterPro" id="IPR048304">
    <property type="entry name" value="UbiD_Rift_dom"/>
</dbReference>
<dbReference type="EC" id="4.1.1.98" evidence="5"/>
<feature type="domain" description="3-octaprenyl-4-hydroxybenzoate carboxy-lyase-like Rift-related" evidence="2">
    <location>
        <begin position="136"/>
        <end position="329"/>
    </location>
</feature>
<dbReference type="InterPro" id="IPR002830">
    <property type="entry name" value="UbiD"/>
</dbReference>
<dbReference type="SUPFAM" id="SSF50475">
    <property type="entry name" value="FMN-binding split barrel"/>
    <property type="match status" value="1"/>
</dbReference>
<evidence type="ECO:0000259" key="3">
    <source>
        <dbReference type="Pfam" id="PF20695"/>
    </source>
</evidence>
<dbReference type="SUPFAM" id="SSF143968">
    <property type="entry name" value="UbiD C-terminal domain-like"/>
    <property type="match status" value="2"/>
</dbReference>
<dbReference type="PANTHER" id="PTHR30108:SF17">
    <property type="entry name" value="FERULIC ACID DECARBOXYLASE 1"/>
    <property type="match status" value="1"/>
</dbReference>
<accession>A0ABQ0CC08</accession>
<keyword evidence="5" id="KW-0456">Lyase</keyword>
<dbReference type="InterPro" id="IPR049381">
    <property type="entry name" value="UbiD-like_C"/>
</dbReference>
<feature type="domain" description="3-octaprenyl-4-hydroxybenzoate carboxy-lyase-like N-terminal" evidence="3">
    <location>
        <begin position="23"/>
        <end position="100"/>
    </location>
</feature>
<feature type="domain" description="3-octaprenyl-4-hydroxybenzoate carboxy-lyase-like C-terminal" evidence="4">
    <location>
        <begin position="336"/>
        <end position="459"/>
    </location>
</feature>
<gene>
    <name evidence="5" type="primary">ubiD</name>
    <name evidence="5" type="ORF">SIID45300_02761</name>
</gene>
<reference evidence="5 6" key="1">
    <citation type="submission" date="2024-05" db="EMBL/GenBank/DDBJ databases">
        <authorList>
            <consortium name="Candidatus Magnetaquicoccaceae bacterium FCR-1 genome sequencing consortium"/>
            <person name="Shimoshige H."/>
            <person name="Shimamura S."/>
            <person name="Taoka A."/>
            <person name="Kobayashi H."/>
            <person name="Maekawa T."/>
        </authorList>
    </citation>
    <scope>NUCLEOTIDE SEQUENCE [LARGE SCALE GENOMIC DNA]</scope>
    <source>
        <strain evidence="5 6">FCR-1</strain>
    </source>
</reference>
<dbReference type="GO" id="GO:0008694">
    <property type="term" value="F:4-hydroxy-3-polyprenylbenzoate decarboxylase activity"/>
    <property type="evidence" value="ECO:0007669"/>
    <property type="project" value="UniProtKB-EC"/>
</dbReference>
<sequence length="660" mass="72848">MTNAHPTPSTGPRAFRDLREFIHLLSARGLLVTIDEPVDPRLEITAICQRLLHAGGPAVLFTRPKGCAMPILANLFGTEERVGLAMGRRVEELEQLGELLSALRHPEPPRGLKDARDLITRLARVRHMPTTTLRHPLCREIVWEGASVDLGRLPIQTCWPGDAAPLITWGVVVTRAPEGGPLNLGVYRMQLLDRRRVIMRWLAHRGGAQHLRAWGGRPMPVSVVIGCDPGTLLAAVTPVPESLSEYAFAGLLRSSRVEVAPEHAPYPPVPAHAEIVLEGMVDPNTLAAEGPFGDHTGYYNEVDRFPVFTVERMSMRREAIYLSTFTGRPPDEPAILALALNRVFTPLLKKQFPEIRGFHLTMEACSYRVAVIALEKGYPGHAFRVMAGLWGFLRQFLYVKYVVVVDPGVAIDDWGAVLGAIERQVHGGRDLHILRNTPIDYLDFSSPLSGLGGKMGIDATSKWPVEERAASPLPEIRGVGMRGWLDRLRAREPAVLEGFSLPGGRMCVLRVEDRNLNDGGRIPSPPLPSTSLREFHGNRPGLGNRVIDGVWDLVAPGEGADQVWIVDRDTRVDSLADLAWSLATRTDPGRDVRVEAETGRWAVDATSRSRDETGRDWGVPLVMDPEVEARVAEKWRRLGLSSCDDSEPPPWQRGTARSPA</sequence>
<dbReference type="Pfam" id="PF20696">
    <property type="entry name" value="UbiD_C"/>
    <property type="match status" value="2"/>
</dbReference>
<dbReference type="NCBIfam" id="TIGR00148">
    <property type="entry name" value="UbiD family decarboxylase"/>
    <property type="match status" value="1"/>
</dbReference>
<dbReference type="RefSeq" id="WP_420906134.1">
    <property type="nucleotide sequence ID" value="NZ_BAAFGK010000005.1"/>
</dbReference>
<dbReference type="EMBL" id="BAAFGK010000005">
    <property type="protein sequence ID" value="GAB0058412.1"/>
    <property type="molecule type" value="Genomic_DNA"/>
</dbReference>
<protein>
    <submittedName>
        <fullName evidence="5">3-octaprenyl-4-hydroxybenzoate carboxy-lyase</fullName>
        <ecNumber evidence="5">4.1.1.98</ecNumber>
    </submittedName>
</protein>
<evidence type="ECO:0000313" key="6">
    <source>
        <dbReference type="Proteomes" id="UP001628193"/>
    </source>
</evidence>